<evidence type="ECO:0000313" key="5">
    <source>
        <dbReference type="Proteomes" id="UP000317036"/>
    </source>
</evidence>
<dbReference type="GO" id="GO:0005975">
    <property type="term" value="P:carbohydrate metabolic process"/>
    <property type="evidence" value="ECO:0007669"/>
    <property type="project" value="InterPro"/>
</dbReference>
<dbReference type="InterPro" id="IPR052743">
    <property type="entry name" value="Glutaminase_GtaA"/>
</dbReference>
<dbReference type="Pfam" id="PF16335">
    <property type="entry name" value="GtaA_6_Hairpin"/>
    <property type="match status" value="1"/>
</dbReference>
<name>A0A559KG53_9BACL</name>
<feature type="domain" description="Glutaminase A central" evidence="2">
    <location>
        <begin position="319"/>
        <end position="660"/>
    </location>
</feature>
<protein>
    <submittedName>
        <fullName evidence="4">DUF4965 domain-containing protein</fullName>
    </submittedName>
</protein>
<reference evidence="4 5" key="1">
    <citation type="submission" date="2019-07" db="EMBL/GenBank/DDBJ databases">
        <authorList>
            <person name="Kim J."/>
        </authorList>
    </citation>
    <scope>NUCLEOTIDE SEQUENCE [LARGE SCALE GENOMIC DNA]</scope>
    <source>
        <strain evidence="4 5">JC52</strain>
    </source>
</reference>
<evidence type="ECO:0000259" key="1">
    <source>
        <dbReference type="Pfam" id="PF16334"/>
    </source>
</evidence>
<dbReference type="InterPro" id="IPR008928">
    <property type="entry name" value="6-hairpin_glycosidase_sf"/>
</dbReference>
<keyword evidence="5" id="KW-1185">Reference proteome</keyword>
<feature type="domain" description="DUF4964" evidence="1">
    <location>
        <begin position="3"/>
        <end position="60"/>
    </location>
</feature>
<evidence type="ECO:0000259" key="2">
    <source>
        <dbReference type="Pfam" id="PF16335"/>
    </source>
</evidence>
<dbReference type="Proteomes" id="UP000317036">
    <property type="component" value="Unassembled WGS sequence"/>
</dbReference>
<dbReference type="SUPFAM" id="SSF48208">
    <property type="entry name" value="Six-hairpin glycosidases"/>
    <property type="match status" value="1"/>
</dbReference>
<dbReference type="Pfam" id="PF16334">
    <property type="entry name" value="DUF4964"/>
    <property type="match status" value="1"/>
</dbReference>
<feature type="domain" description="Glutaminase A N-terminal" evidence="3">
    <location>
        <begin position="86"/>
        <end position="313"/>
    </location>
</feature>
<dbReference type="RefSeq" id="WP_144843766.1">
    <property type="nucleotide sequence ID" value="NZ_VNJI01000004.1"/>
</dbReference>
<dbReference type="OrthoDB" id="175993at2"/>
<dbReference type="Pfam" id="PF17168">
    <property type="entry name" value="DUF5127"/>
    <property type="match status" value="1"/>
</dbReference>
<evidence type="ECO:0000259" key="3">
    <source>
        <dbReference type="Pfam" id="PF17168"/>
    </source>
</evidence>
<evidence type="ECO:0000313" key="4">
    <source>
        <dbReference type="EMBL" id="TVY11096.1"/>
    </source>
</evidence>
<accession>A0A559KG53</accession>
<proteinExistence type="predicted"/>
<dbReference type="InterPro" id="IPR033433">
    <property type="entry name" value="GtaA_N"/>
</dbReference>
<dbReference type="PANTHER" id="PTHR31987">
    <property type="entry name" value="GLUTAMINASE A-RELATED"/>
    <property type="match status" value="1"/>
</dbReference>
<dbReference type="AlphaFoldDB" id="A0A559KG53"/>
<gene>
    <name evidence="4" type="ORF">FPZ49_04425</name>
</gene>
<dbReference type="PANTHER" id="PTHR31987:SF1">
    <property type="entry name" value="GLUTAMINASE A"/>
    <property type="match status" value="1"/>
</dbReference>
<dbReference type="InterPro" id="IPR032514">
    <property type="entry name" value="GtaA_central"/>
</dbReference>
<sequence>MTTRLRPPSVPLVTVDPYFNIWSSANQLHENETKHWTGKNHSMVGMARIDGQVWRFMGGRDHRSDFITLPAEAMEQTDLIVKPLTTVYTFEAGGVKLKVEFTTPLLLDDLDVLSRPASYVTIGAVSSDGKPHQVEIYYDLSAELCVDAPIQEVVSKRFDLEDGSQGLQLGTEKQQVLWRSGDDLRIDWGYATLLVPSAVPARTAVAGVDARSRFASEGAFPEQDDNRFPRPVHDDMPVLACVIDYGQVGSTEVSHYLVLAYDDVMSVEYFHQKLPGYWSRNGRTFPQMLAAAVQDYAVLMGRCAAFDERLIQDAAQSGGTRYADILALSYRQAIAAHKLVADENGEALFFSKENFSNGCMATVDVSYPSIPLFLLYNVELVKGMMRPVYRYSASEAWPFDFAPHDVGRYPLANGQAYGMKMERQMPIEECGNMLIMAAAVSLAEGHADFAAAHWELLTGWVHYLLEYGMDPGNQLCTDDFGGHLAHNTNLSIKAIMGIAGYGLMCGMLGKNEEKEQHLQKAREMAQQWEQMAAEGDHYLLAFDAPGTWSMKYNLVWDTLFDLHLFSPDVRKKEVATYLQKMNQYGTPLDNRKTYTKADWLLWVATLADHQADFEALVSPLWDFLNESSSRVPFTDWYYTIDGRLTGFINRSVVGGLFIKLLKDQGVSK</sequence>
<dbReference type="EMBL" id="VNJI01000004">
    <property type="protein sequence ID" value="TVY11096.1"/>
    <property type="molecule type" value="Genomic_DNA"/>
</dbReference>
<comment type="caution">
    <text evidence="4">The sequence shown here is derived from an EMBL/GenBank/DDBJ whole genome shotgun (WGS) entry which is preliminary data.</text>
</comment>
<organism evidence="4 5">
    <name type="scientific">Paenibacillus cremeus</name>
    <dbReference type="NCBI Taxonomy" id="2163881"/>
    <lineage>
        <taxon>Bacteria</taxon>
        <taxon>Bacillati</taxon>
        <taxon>Bacillota</taxon>
        <taxon>Bacilli</taxon>
        <taxon>Bacillales</taxon>
        <taxon>Paenibacillaceae</taxon>
        <taxon>Paenibacillus</taxon>
    </lineage>
</organism>
<dbReference type="InterPro" id="IPR032515">
    <property type="entry name" value="DUF4964"/>
</dbReference>